<keyword evidence="7" id="KW-1133">Transmembrane helix</keyword>
<dbReference type="InterPro" id="IPR009056">
    <property type="entry name" value="Cyt_c-like_dom"/>
</dbReference>
<sequence>MLGWLFPRRATQWLGPLFAAGAGALLLAVIVVTTGIVDLSAAKPHPEGWARFLHYVFERSTAFHADAKPPADLDTPLRIAAGAAYYGQVCARCHGGPGFGQNPVVLSMHPRPQYLVSDLPVAGFTAPELFRIVKAGVKYSAMPAWPAERRDDEIWHLVAFLRAMPRMSPDTFRRLAVVDPGNGAATIPFGPPPALHRYGLRNDNEPPVGDYGYKTPVYGMAGYATGSNVIATCARCHGADGAGGGAFPNLTLQRRDYLAATLTAYAAGRRRSGYMQMIATELSPAQIAALADYYSALPRRSSATPATVPGIGQQVALSGLPSVGVAPCASCHGITRAASRAYPLLEGQAAWYLANQMRVFRSGGRGSIVGDKPDDPMVAIAKRLTDAQIDAVAAYYAAQPPARVQSFAAVGGR</sequence>
<feature type="domain" description="Cytochrome c" evidence="8">
    <location>
        <begin position="77"/>
        <end position="165"/>
    </location>
</feature>
<keyword evidence="3 6" id="KW-0479">Metal-binding</keyword>
<keyword evidence="7" id="KW-0812">Transmembrane</keyword>
<dbReference type="PANTHER" id="PTHR33751:SF9">
    <property type="entry name" value="CYTOCHROME C4"/>
    <property type="match status" value="1"/>
</dbReference>
<dbReference type="PROSITE" id="PS51007">
    <property type="entry name" value="CYTC"/>
    <property type="match status" value="3"/>
</dbReference>
<evidence type="ECO:0000313" key="10">
    <source>
        <dbReference type="Proteomes" id="UP000640426"/>
    </source>
</evidence>
<comment type="caution">
    <text evidence="9">The sequence shown here is derived from an EMBL/GenBank/DDBJ whole genome shotgun (WGS) entry which is preliminary data.</text>
</comment>
<dbReference type="SUPFAM" id="SSF46626">
    <property type="entry name" value="Cytochrome c"/>
    <property type="match status" value="3"/>
</dbReference>
<organism evidence="9 10">
    <name type="scientific">Sphingomonas mollis</name>
    <dbReference type="NCBI Taxonomy" id="2795726"/>
    <lineage>
        <taxon>Bacteria</taxon>
        <taxon>Pseudomonadati</taxon>
        <taxon>Pseudomonadota</taxon>
        <taxon>Alphaproteobacteria</taxon>
        <taxon>Sphingomonadales</taxon>
        <taxon>Sphingomonadaceae</taxon>
        <taxon>Sphingomonas</taxon>
    </lineage>
</organism>
<evidence type="ECO:0000256" key="4">
    <source>
        <dbReference type="ARBA" id="ARBA00022982"/>
    </source>
</evidence>
<evidence type="ECO:0000256" key="5">
    <source>
        <dbReference type="ARBA" id="ARBA00023004"/>
    </source>
</evidence>
<dbReference type="Gene3D" id="1.10.760.10">
    <property type="entry name" value="Cytochrome c-like domain"/>
    <property type="match status" value="3"/>
</dbReference>
<dbReference type="RefSeq" id="WP_233151024.1">
    <property type="nucleotide sequence ID" value="NZ_JAELXS010000008.1"/>
</dbReference>
<evidence type="ECO:0000259" key="8">
    <source>
        <dbReference type="PROSITE" id="PS51007"/>
    </source>
</evidence>
<keyword evidence="7" id="KW-0472">Membrane</keyword>
<keyword evidence="10" id="KW-1185">Reference proteome</keyword>
<dbReference type="InterPro" id="IPR050597">
    <property type="entry name" value="Cytochrome_c_Oxidase_Subunit"/>
</dbReference>
<dbReference type="Pfam" id="PF13442">
    <property type="entry name" value="Cytochrome_CBB3"/>
    <property type="match status" value="1"/>
</dbReference>
<feature type="domain" description="Cytochrome c" evidence="8">
    <location>
        <begin position="221"/>
        <end position="298"/>
    </location>
</feature>
<keyword evidence="4" id="KW-0249">Electron transport</keyword>
<name>A0ABS0XSD7_9SPHN</name>
<dbReference type="Pfam" id="PF00034">
    <property type="entry name" value="Cytochrom_C"/>
    <property type="match status" value="2"/>
</dbReference>
<protein>
    <submittedName>
        <fullName evidence="9">C-type cytochrome</fullName>
    </submittedName>
</protein>
<dbReference type="PANTHER" id="PTHR33751">
    <property type="entry name" value="CBB3-TYPE CYTOCHROME C OXIDASE SUBUNIT FIXP"/>
    <property type="match status" value="1"/>
</dbReference>
<keyword evidence="5 6" id="KW-0408">Iron</keyword>
<evidence type="ECO:0000256" key="6">
    <source>
        <dbReference type="PROSITE-ProRule" id="PRU00433"/>
    </source>
</evidence>
<evidence type="ECO:0000313" key="9">
    <source>
        <dbReference type="EMBL" id="MBJ6122965.1"/>
    </source>
</evidence>
<proteinExistence type="predicted"/>
<evidence type="ECO:0000256" key="7">
    <source>
        <dbReference type="SAM" id="Phobius"/>
    </source>
</evidence>
<evidence type="ECO:0000256" key="2">
    <source>
        <dbReference type="ARBA" id="ARBA00022617"/>
    </source>
</evidence>
<reference evidence="10" key="1">
    <citation type="submission" date="2020-12" db="EMBL/GenBank/DDBJ databases">
        <title>Hymenobacter sp.</title>
        <authorList>
            <person name="Kim M.K."/>
        </authorList>
    </citation>
    <scope>NUCLEOTIDE SEQUENCE [LARGE SCALE GENOMIC DNA]</scope>
    <source>
        <strain evidence="10">BT553</strain>
    </source>
</reference>
<keyword evidence="2 6" id="KW-0349">Heme</keyword>
<feature type="domain" description="Cytochrome c" evidence="8">
    <location>
        <begin position="314"/>
        <end position="400"/>
    </location>
</feature>
<gene>
    <name evidence="9" type="ORF">JAO74_14300</name>
</gene>
<dbReference type="InterPro" id="IPR036909">
    <property type="entry name" value="Cyt_c-like_dom_sf"/>
</dbReference>
<keyword evidence="1" id="KW-0813">Transport</keyword>
<evidence type="ECO:0000256" key="1">
    <source>
        <dbReference type="ARBA" id="ARBA00022448"/>
    </source>
</evidence>
<feature type="transmembrane region" description="Helical" evidence="7">
    <location>
        <begin position="12"/>
        <end position="37"/>
    </location>
</feature>
<accession>A0ABS0XSD7</accession>
<dbReference type="EMBL" id="JAELXS010000008">
    <property type="protein sequence ID" value="MBJ6122965.1"/>
    <property type="molecule type" value="Genomic_DNA"/>
</dbReference>
<dbReference type="Proteomes" id="UP000640426">
    <property type="component" value="Unassembled WGS sequence"/>
</dbReference>
<evidence type="ECO:0000256" key="3">
    <source>
        <dbReference type="ARBA" id="ARBA00022723"/>
    </source>
</evidence>